<sequence length="211" mass="24341">MDNFSEVMQRIRNAEQASVPSPANLAFIPQIQRSNTLVMKSESPRMQAMPTTFIGTIRTNYTNDLWNSDVAQWKAYFKAVGVSQLYEEIQLRPLENNLEALDDKDAIPKTESMLKRINQLPANEGIRVICLGTGHSRFLYEAITYLLREWSQPDGQPRIDKRMQFITSGDTINRDMSDFCQWLCISGVCPIVAFYNTRNYHPFGYCSFQYN</sequence>
<protein>
    <submittedName>
        <fullName evidence="1">Uncharacterized protein</fullName>
    </submittedName>
</protein>
<dbReference type="AlphaFoldDB" id="A0A0B7B7P7"/>
<dbReference type="EMBL" id="HACG01042047">
    <property type="protein sequence ID" value="CEK88912.1"/>
    <property type="molecule type" value="Transcribed_RNA"/>
</dbReference>
<evidence type="ECO:0000313" key="1">
    <source>
        <dbReference type="EMBL" id="CEK88912.1"/>
    </source>
</evidence>
<organism evidence="1">
    <name type="scientific">Arion vulgaris</name>
    <dbReference type="NCBI Taxonomy" id="1028688"/>
    <lineage>
        <taxon>Eukaryota</taxon>
        <taxon>Metazoa</taxon>
        <taxon>Spiralia</taxon>
        <taxon>Lophotrochozoa</taxon>
        <taxon>Mollusca</taxon>
        <taxon>Gastropoda</taxon>
        <taxon>Heterobranchia</taxon>
        <taxon>Euthyneura</taxon>
        <taxon>Panpulmonata</taxon>
        <taxon>Eupulmonata</taxon>
        <taxon>Stylommatophora</taxon>
        <taxon>Helicina</taxon>
        <taxon>Arionoidea</taxon>
        <taxon>Arionidae</taxon>
        <taxon>Arion</taxon>
    </lineage>
</organism>
<accession>A0A0B7B7P7</accession>
<name>A0A0B7B7P7_9EUPU</name>
<gene>
    <name evidence="1" type="primary">ORF167847</name>
</gene>
<reference evidence="1" key="1">
    <citation type="submission" date="2014-12" db="EMBL/GenBank/DDBJ databases">
        <title>Insight into the proteome of Arion vulgaris.</title>
        <authorList>
            <person name="Aradska J."/>
            <person name="Bulat T."/>
            <person name="Smidak R."/>
            <person name="Sarate P."/>
            <person name="Gangsoo J."/>
            <person name="Sialana F."/>
            <person name="Bilban M."/>
            <person name="Lubec G."/>
        </authorList>
    </citation>
    <scope>NUCLEOTIDE SEQUENCE</scope>
    <source>
        <tissue evidence="1">Skin</tissue>
    </source>
</reference>
<proteinExistence type="predicted"/>